<dbReference type="SUPFAM" id="SSF53756">
    <property type="entry name" value="UDP-Glycosyltransferase/glycogen phosphorylase"/>
    <property type="match status" value="1"/>
</dbReference>
<keyword evidence="5" id="KW-1185">Reference proteome</keyword>
<name>A0ABS0HVN2_9HYPH</name>
<evidence type="ECO:0000259" key="3">
    <source>
        <dbReference type="Pfam" id="PF12000"/>
    </source>
</evidence>
<dbReference type="Proteomes" id="UP000611708">
    <property type="component" value="Unassembled WGS sequence"/>
</dbReference>
<protein>
    <submittedName>
        <fullName evidence="4">Glycosyltransferase</fullName>
    </submittedName>
</protein>
<evidence type="ECO:0000313" key="5">
    <source>
        <dbReference type="Proteomes" id="UP000611708"/>
    </source>
</evidence>
<gene>
    <name evidence="4" type="ORF">I2H36_14950</name>
</gene>
<dbReference type="InterPro" id="IPR022623">
    <property type="entry name" value="Glyco_trans_4"/>
</dbReference>
<dbReference type="PANTHER" id="PTHR46401">
    <property type="entry name" value="GLYCOSYLTRANSFERASE WBBK-RELATED"/>
    <property type="match status" value="1"/>
</dbReference>
<dbReference type="EMBL" id="JADQDN010000007">
    <property type="protein sequence ID" value="MBF9197341.1"/>
    <property type="molecule type" value="Genomic_DNA"/>
</dbReference>
<comment type="caution">
    <text evidence="4">The sequence shown here is derived from an EMBL/GenBank/DDBJ whole genome shotgun (WGS) entry which is preliminary data.</text>
</comment>
<keyword evidence="1" id="KW-0808">Transferase</keyword>
<dbReference type="PANTHER" id="PTHR46401:SF2">
    <property type="entry name" value="GLYCOSYLTRANSFERASE WBBK-RELATED"/>
    <property type="match status" value="1"/>
</dbReference>
<feature type="domain" description="Glycosyl transferase family 4" evidence="3">
    <location>
        <begin position="26"/>
        <end position="193"/>
    </location>
</feature>
<dbReference type="Pfam" id="PF00534">
    <property type="entry name" value="Glycos_transf_1"/>
    <property type="match status" value="1"/>
</dbReference>
<organism evidence="4 5">
    <name type="scientific">Microvirga terrestris</name>
    <dbReference type="NCBI Taxonomy" id="2791024"/>
    <lineage>
        <taxon>Bacteria</taxon>
        <taxon>Pseudomonadati</taxon>
        <taxon>Pseudomonadota</taxon>
        <taxon>Alphaproteobacteria</taxon>
        <taxon>Hyphomicrobiales</taxon>
        <taxon>Methylobacteriaceae</taxon>
        <taxon>Microvirga</taxon>
    </lineage>
</organism>
<dbReference type="RefSeq" id="WP_196264702.1">
    <property type="nucleotide sequence ID" value="NZ_JADQDN010000007.1"/>
</dbReference>
<reference evidence="4 5" key="1">
    <citation type="submission" date="2020-11" db="EMBL/GenBank/DDBJ databases">
        <authorList>
            <person name="Kim M.K."/>
        </authorList>
    </citation>
    <scope>NUCLEOTIDE SEQUENCE [LARGE SCALE GENOMIC DNA]</scope>
    <source>
        <strain evidence="4 5">BT290</strain>
    </source>
</reference>
<dbReference type="Pfam" id="PF12000">
    <property type="entry name" value="Glyco_trans_4_3"/>
    <property type="match status" value="1"/>
</dbReference>
<evidence type="ECO:0000256" key="1">
    <source>
        <dbReference type="ARBA" id="ARBA00022679"/>
    </source>
</evidence>
<dbReference type="Gene3D" id="3.40.50.2000">
    <property type="entry name" value="Glycogen Phosphorylase B"/>
    <property type="match status" value="2"/>
</dbReference>
<evidence type="ECO:0000259" key="2">
    <source>
        <dbReference type="Pfam" id="PF00534"/>
    </source>
</evidence>
<proteinExistence type="predicted"/>
<sequence>MNLLLLHPNFPGQFKRLAKELMGREGWRIVGIGEGERGSGGAEQITYRGYRHPTGPAEAVFPLGLDFAEHARRGRTVADLAQSLKDKGFRPDVILAHPGWGDALFVPEIFPEARFIAYLEYFYRVQNSDLDFDPELRVRGGDLRTVPLRNTTNLMAFAAASRCVTPTRWQAGLFPPQIGSQIEVIHEGIDTAQVAPNPAATFTLPNGRVLSCDDEVVTYVSRSLEPYRGFHVFMRALPEILERRPNSQVVLVGREEVSYGQNHPGGGSWKSAMLEEVGAGLDRGRVHFVGQLAYDDYLDLLRVSSVHVYLTYPFVLSWSFLEAMACGCTMLGSATGPVLEVLRDGENGRTAGFFDRKALVDILSELLDDPAQRRRLSQGARETVLEHYDFKTRSLPRYLDLLTQ</sequence>
<accession>A0ABS0HVN2</accession>
<feature type="domain" description="Glycosyl transferase family 1" evidence="2">
    <location>
        <begin position="214"/>
        <end position="382"/>
    </location>
</feature>
<evidence type="ECO:0000313" key="4">
    <source>
        <dbReference type="EMBL" id="MBF9197341.1"/>
    </source>
</evidence>
<dbReference type="InterPro" id="IPR001296">
    <property type="entry name" value="Glyco_trans_1"/>
</dbReference>